<evidence type="ECO:0000313" key="2">
    <source>
        <dbReference type="Proteomes" id="UP000002039"/>
    </source>
</evidence>
<dbReference type="Proteomes" id="UP000002039">
    <property type="component" value="Unassembled WGS sequence"/>
</dbReference>
<reference evidence="2" key="1">
    <citation type="journal article" date="2015" name="PLoS Genet.">
        <title>The dynamic genome and transcriptome of the human fungal pathogen Blastomyces and close relative Emmonsia.</title>
        <authorList>
            <person name="Munoz J.F."/>
            <person name="Gauthier G.M."/>
            <person name="Desjardins C.A."/>
            <person name="Gallo J.E."/>
            <person name="Holder J."/>
            <person name="Sullivan T.D."/>
            <person name="Marty A.J."/>
            <person name="Carmen J.C."/>
            <person name="Chen Z."/>
            <person name="Ding L."/>
            <person name="Gujja S."/>
            <person name="Magrini V."/>
            <person name="Misas E."/>
            <person name="Mitreva M."/>
            <person name="Priest M."/>
            <person name="Saif S."/>
            <person name="Whiston E.A."/>
            <person name="Young S."/>
            <person name="Zeng Q."/>
            <person name="Goldman W.E."/>
            <person name="Mardis E.R."/>
            <person name="Taylor J.W."/>
            <person name="McEwen J.G."/>
            <person name="Clay O.K."/>
            <person name="Klein B.S."/>
            <person name="Cuomo C.A."/>
        </authorList>
    </citation>
    <scope>NUCLEOTIDE SEQUENCE [LARGE SCALE GENOMIC DNA]</scope>
    <source>
        <strain evidence="2">ER-3 / ATCC MYA-2586</strain>
    </source>
</reference>
<dbReference type="RefSeq" id="XP_045280789.1">
    <property type="nucleotide sequence ID" value="XM_045426067.1"/>
</dbReference>
<name>A0ABX2VVA2_AJEDR</name>
<accession>A0ABX2VVA2</accession>
<organism evidence="1 2">
    <name type="scientific">Ajellomyces dermatitidis (strain ER-3 / ATCC MYA-2586)</name>
    <name type="common">Blastomyces dermatitidis</name>
    <dbReference type="NCBI Taxonomy" id="559297"/>
    <lineage>
        <taxon>Eukaryota</taxon>
        <taxon>Fungi</taxon>
        <taxon>Dikarya</taxon>
        <taxon>Ascomycota</taxon>
        <taxon>Pezizomycotina</taxon>
        <taxon>Eurotiomycetes</taxon>
        <taxon>Eurotiomycetidae</taxon>
        <taxon>Onygenales</taxon>
        <taxon>Ajellomycetaceae</taxon>
        <taxon>Blastomyces</taxon>
    </lineage>
</organism>
<gene>
    <name evidence="1" type="ORF">BDCG_16881</name>
</gene>
<dbReference type="GeneID" id="69031773"/>
<proteinExistence type="predicted"/>
<sequence>MALRAFELDKTIAEEQSDEFNIYKDLVEGIISEMSGNVRGSSDQNNNGSVSKETCMRLEIARLQHEVECMKISRGETLASDEMRFLKNSEAKEEILLTAEQSETDDILEDNDLDENVIMNMQHF</sequence>
<evidence type="ECO:0000313" key="1">
    <source>
        <dbReference type="EMBL" id="OAT01062.1"/>
    </source>
</evidence>
<keyword evidence="2" id="KW-1185">Reference proteome</keyword>
<protein>
    <submittedName>
        <fullName evidence="1">Uncharacterized protein</fullName>
    </submittedName>
</protein>
<dbReference type="EMBL" id="EQ999976">
    <property type="protein sequence ID" value="OAT01062.1"/>
    <property type="molecule type" value="Genomic_DNA"/>
</dbReference>